<dbReference type="PATRIC" id="fig|291169.3.peg.1476"/>
<dbReference type="SUPFAM" id="SSF55729">
    <property type="entry name" value="Acyl-CoA N-acyltransferases (Nat)"/>
    <property type="match status" value="1"/>
</dbReference>
<dbReference type="InterPro" id="IPR050832">
    <property type="entry name" value="Bact_Acetyltransf"/>
</dbReference>
<evidence type="ECO:0000256" key="2">
    <source>
        <dbReference type="ARBA" id="ARBA00023315"/>
    </source>
</evidence>
<dbReference type="PROSITE" id="PS51186">
    <property type="entry name" value="GNAT"/>
    <property type="match status" value="1"/>
</dbReference>
<keyword evidence="1 4" id="KW-0808">Transferase</keyword>
<dbReference type="PANTHER" id="PTHR43877:SF2">
    <property type="entry name" value="AMINOALKYLPHOSPHONATE N-ACETYLTRANSFERASE-RELATED"/>
    <property type="match status" value="1"/>
</dbReference>
<evidence type="ECO:0000313" key="4">
    <source>
        <dbReference type="EMBL" id="ODN66775.1"/>
    </source>
</evidence>
<evidence type="ECO:0000256" key="1">
    <source>
        <dbReference type="ARBA" id="ARBA00022679"/>
    </source>
</evidence>
<name>A0A1E3GS62_9GAMM</name>
<dbReference type="CDD" id="cd04301">
    <property type="entry name" value="NAT_SF"/>
    <property type="match status" value="1"/>
</dbReference>
<proteinExistence type="predicted"/>
<feature type="domain" description="N-acetyltransferase" evidence="3">
    <location>
        <begin position="1"/>
        <end position="149"/>
    </location>
</feature>
<keyword evidence="2" id="KW-0012">Acyltransferase</keyword>
<evidence type="ECO:0000313" key="5">
    <source>
        <dbReference type="Proteomes" id="UP000094379"/>
    </source>
</evidence>
<organism evidence="4 5">
    <name type="scientific">Methylophaga muralis</name>
    <dbReference type="NCBI Taxonomy" id="291169"/>
    <lineage>
        <taxon>Bacteria</taxon>
        <taxon>Pseudomonadati</taxon>
        <taxon>Pseudomonadota</taxon>
        <taxon>Gammaproteobacteria</taxon>
        <taxon>Thiotrichales</taxon>
        <taxon>Piscirickettsiaceae</taxon>
        <taxon>Methylophaga</taxon>
    </lineage>
</organism>
<dbReference type="STRING" id="291169.A9E74_01472"/>
<reference evidence="4 5" key="1">
    <citation type="submission" date="2016-07" db="EMBL/GenBank/DDBJ databases">
        <title>Draft Genome Sequence of Methylophaga muralis Bur 1.</title>
        <authorList>
            <person name="Vasilenko O.V."/>
            <person name="Doronina N.V."/>
            <person name="Shmareva M.N."/>
            <person name="Tarlachkov S.V."/>
            <person name="Mustakhimov I."/>
            <person name="Trotsenko Y.A."/>
        </authorList>
    </citation>
    <scope>NUCLEOTIDE SEQUENCE [LARGE SCALE GENOMIC DNA]</scope>
    <source>
        <strain evidence="4 5">Bur 1</strain>
    </source>
</reference>
<dbReference type="RefSeq" id="WP_069295942.1">
    <property type="nucleotide sequence ID" value="NZ_MCRI01000013.1"/>
</dbReference>
<gene>
    <name evidence="4" type="ORF">A9E74_01472</name>
</gene>
<keyword evidence="5" id="KW-1185">Reference proteome</keyword>
<comment type="caution">
    <text evidence="4">The sequence shown here is derived from an EMBL/GenBank/DDBJ whole genome shotgun (WGS) entry which is preliminary data.</text>
</comment>
<dbReference type="Gene3D" id="3.40.630.30">
    <property type="match status" value="1"/>
</dbReference>
<dbReference type="AlphaFoldDB" id="A0A1E3GS62"/>
<dbReference type="Proteomes" id="UP000094379">
    <property type="component" value="Unassembled WGS sequence"/>
</dbReference>
<dbReference type="Pfam" id="PF00583">
    <property type="entry name" value="Acetyltransf_1"/>
    <property type="match status" value="1"/>
</dbReference>
<dbReference type="GO" id="GO:0016747">
    <property type="term" value="F:acyltransferase activity, transferring groups other than amino-acyl groups"/>
    <property type="evidence" value="ECO:0007669"/>
    <property type="project" value="InterPro"/>
</dbReference>
<sequence length="149" mass="16180">MEIQTAVGADIPQLCLLLDTLFNQEAEFKPDSQLQALGLGAIIEGDGIGDILVAKQSGQIIGMVNLLYTVSTALGSRVAILEDMVIAPQHRGLGVGSALLKHAIDFARQKGCKRITLLTDNDNEAAHHFYQQHGFTESSMQAYRLFLEV</sequence>
<accession>A0A1E3GS62</accession>
<evidence type="ECO:0000259" key="3">
    <source>
        <dbReference type="PROSITE" id="PS51186"/>
    </source>
</evidence>
<protein>
    <submittedName>
        <fullName evidence="4">Aminoalkylphosphonic acid N-acetyltransferase</fullName>
    </submittedName>
</protein>
<dbReference type="PANTHER" id="PTHR43877">
    <property type="entry name" value="AMINOALKYLPHOSPHONATE N-ACETYLTRANSFERASE-RELATED-RELATED"/>
    <property type="match status" value="1"/>
</dbReference>
<dbReference type="EMBL" id="MCRI01000013">
    <property type="protein sequence ID" value="ODN66775.1"/>
    <property type="molecule type" value="Genomic_DNA"/>
</dbReference>
<dbReference type="InterPro" id="IPR000182">
    <property type="entry name" value="GNAT_dom"/>
</dbReference>
<dbReference type="InterPro" id="IPR016181">
    <property type="entry name" value="Acyl_CoA_acyltransferase"/>
</dbReference>